<comment type="caution">
    <text evidence="1">The sequence shown here is derived from an EMBL/GenBank/DDBJ whole genome shotgun (WGS) entry which is preliminary data.</text>
</comment>
<proteinExistence type="predicted"/>
<protein>
    <submittedName>
        <fullName evidence="1">Uncharacterized protein</fullName>
    </submittedName>
</protein>
<name>A0A1Y1VWY0_9FUNG</name>
<dbReference type="Proteomes" id="UP000193922">
    <property type="component" value="Unassembled WGS sequence"/>
</dbReference>
<sequence>MLGRRPMTCIQAYSQIDHGKNWQRNCDEKRRSAMLAGRGCAGYRPPAPHSASAQALSIQSTLWFILALSRRAHHARTRYVGPPLAV</sequence>
<accession>A0A1Y1VWY0</accession>
<dbReference type="RefSeq" id="XP_040739875.1">
    <property type="nucleotide sequence ID" value="XM_040892291.1"/>
</dbReference>
<dbReference type="AlphaFoldDB" id="A0A1Y1VWY0"/>
<gene>
    <name evidence="1" type="ORF">DL89DRAFT_95336</name>
</gene>
<evidence type="ECO:0000313" key="2">
    <source>
        <dbReference type="Proteomes" id="UP000193922"/>
    </source>
</evidence>
<dbReference type="GeneID" id="63808939"/>
<evidence type="ECO:0000313" key="1">
    <source>
        <dbReference type="EMBL" id="ORX65782.1"/>
    </source>
</evidence>
<reference evidence="1 2" key="1">
    <citation type="submission" date="2016-07" db="EMBL/GenBank/DDBJ databases">
        <title>Pervasive Adenine N6-methylation of Active Genes in Fungi.</title>
        <authorList>
            <consortium name="DOE Joint Genome Institute"/>
            <person name="Mondo S.J."/>
            <person name="Dannebaum R.O."/>
            <person name="Kuo R.C."/>
            <person name="Labutti K."/>
            <person name="Haridas S."/>
            <person name="Kuo A."/>
            <person name="Salamov A."/>
            <person name="Ahrendt S.R."/>
            <person name="Lipzen A."/>
            <person name="Sullivan W."/>
            <person name="Andreopoulos W.B."/>
            <person name="Clum A."/>
            <person name="Lindquist E."/>
            <person name="Daum C."/>
            <person name="Ramamoorthy G.K."/>
            <person name="Gryganskyi A."/>
            <person name="Culley D."/>
            <person name="Magnuson J.K."/>
            <person name="James T.Y."/>
            <person name="O'Malley M.A."/>
            <person name="Stajich J.E."/>
            <person name="Spatafora J.W."/>
            <person name="Visel A."/>
            <person name="Grigoriev I.V."/>
        </authorList>
    </citation>
    <scope>NUCLEOTIDE SEQUENCE [LARGE SCALE GENOMIC DNA]</scope>
    <source>
        <strain evidence="1 2">ATCC 12442</strain>
    </source>
</reference>
<organism evidence="1 2">
    <name type="scientific">Linderina pennispora</name>
    <dbReference type="NCBI Taxonomy" id="61395"/>
    <lineage>
        <taxon>Eukaryota</taxon>
        <taxon>Fungi</taxon>
        <taxon>Fungi incertae sedis</taxon>
        <taxon>Zoopagomycota</taxon>
        <taxon>Kickxellomycotina</taxon>
        <taxon>Kickxellomycetes</taxon>
        <taxon>Kickxellales</taxon>
        <taxon>Kickxellaceae</taxon>
        <taxon>Linderina</taxon>
    </lineage>
</organism>
<keyword evidence="2" id="KW-1185">Reference proteome</keyword>
<dbReference type="EMBL" id="MCFD01000021">
    <property type="protein sequence ID" value="ORX65782.1"/>
    <property type="molecule type" value="Genomic_DNA"/>
</dbReference>